<evidence type="ECO:0000256" key="2">
    <source>
        <dbReference type="ARBA" id="ARBA00004685"/>
    </source>
</evidence>
<evidence type="ECO:0000256" key="6">
    <source>
        <dbReference type="ARBA" id="ARBA00023136"/>
    </source>
</evidence>
<protein>
    <recommendedName>
        <fullName evidence="12">Oxidase</fullName>
    </recommendedName>
</protein>
<gene>
    <name evidence="10" type="ORF">QBC34DRAFT_498378</name>
</gene>
<reference evidence="10" key="1">
    <citation type="journal article" date="2023" name="Mol. Phylogenet. Evol.">
        <title>Genome-scale phylogeny and comparative genomics of the fungal order Sordariales.</title>
        <authorList>
            <person name="Hensen N."/>
            <person name="Bonometti L."/>
            <person name="Westerberg I."/>
            <person name="Brannstrom I.O."/>
            <person name="Guillou S."/>
            <person name="Cros-Aarteil S."/>
            <person name="Calhoun S."/>
            <person name="Haridas S."/>
            <person name="Kuo A."/>
            <person name="Mondo S."/>
            <person name="Pangilinan J."/>
            <person name="Riley R."/>
            <person name="LaButti K."/>
            <person name="Andreopoulos B."/>
            <person name="Lipzen A."/>
            <person name="Chen C."/>
            <person name="Yan M."/>
            <person name="Daum C."/>
            <person name="Ng V."/>
            <person name="Clum A."/>
            <person name="Steindorff A."/>
            <person name="Ohm R.A."/>
            <person name="Martin F."/>
            <person name="Silar P."/>
            <person name="Natvig D.O."/>
            <person name="Lalanne C."/>
            <person name="Gautier V."/>
            <person name="Ament-Velasquez S.L."/>
            <person name="Kruys A."/>
            <person name="Hutchinson M.I."/>
            <person name="Powell A.J."/>
            <person name="Barry K."/>
            <person name="Miller A.N."/>
            <person name="Grigoriev I.V."/>
            <person name="Debuchy R."/>
            <person name="Gladieux P."/>
            <person name="Hiltunen Thoren M."/>
            <person name="Johannesson H."/>
        </authorList>
    </citation>
    <scope>NUCLEOTIDE SEQUENCE</scope>
    <source>
        <strain evidence="10">PSN243</strain>
    </source>
</reference>
<keyword evidence="7" id="KW-0325">Glycoprotein</keyword>
<feature type="transmembrane region" description="Helical" evidence="9">
    <location>
        <begin position="29"/>
        <end position="50"/>
    </location>
</feature>
<dbReference type="EMBL" id="MU865978">
    <property type="protein sequence ID" value="KAK4444362.1"/>
    <property type="molecule type" value="Genomic_DNA"/>
</dbReference>
<dbReference type="Proteomes" id="UP001321760">
    <property type="component" value="Unassembled WGS sequence"/>
</dbReference>
<sequence length="221" mass="25083">MASELLKTRLLFFFTTLRLPRRGKLTTSTYLAILGIGIIAIVTIVVTLILQRSRAGPRFTVYPLPSLEATKSKPFLPDYKYWNLSSSHSASAWDVLGRHGDVLIPSSDLDGYGLPRGLETSVDGYDGFPLSAFHQLHCLKSIRKHYVALQSNTPIVDSVDNHVDHCFDYLRQAIMCSADMTLEKARVDPDGHRRRVDGWGTMHKCRDWGRVREIVEERRQI</sequence>
<evidence type="ECO:0000313" key="10">
    <source>
        <dbReference type="EMBL" id="KAK4444362.1"/>
    </source>
</evidence>
<evidence type="ECO:0000313" key="11">
    <source>
        <dbReference type="Proteomes" id="UP001321760"/>
    </source>
</evidence>
<accession>A0AAV9G858</accession>
<name>A0AAV9G858_9PEZI</name>
<dbReference type="AlphaFoldDB" id="A0AAV9G858"/>
<keyword evidence="11" id="KW-1185">Reference proteome</keyword>
<comment type="subcellular location">
    <subcellularLocation>
        <location evidence="1">Membrane</location>
        <topology evidence="1">Single-pass membrane protein</topology>
    </subcellularLocation>
</comment>
<evidence type="ECO:0008006" key="12">
    <source>
        <dbReference type="Google" id="ProtNLM"/>
    </source>
</evidence>
<evidence type="ECO:0000256" key="8">
    <source>
        <dbReference type="ARBA" id="ARBA00035112"/>
    </source>
</evidence>
<dbReference type="GO" id="GO:0043386">
    <property type="term" value="P:mycotoxin biosynthetic process"/>
    <property type="evidence" value="ECO:0007669"/>
    <property type="project" value="InterPro"/>
</dbReference>
<dbReference type="Pfam" id="PF11807">
    <property type="entry name" value="UstYa"/>
    <property type="match status" value="1"/>
</dbReference>
<comment type="caution">
    <text evidence="10">The sequence shown here is derived from an EMBL/GenBank/DDBJ whole genome shotgun (WGS) entry which is preliminary data.</text>
</comment>
<dbReference type="InterPro" id="IPR021765">
    <property type="entry name" value="UstYa-like"/>
</dbReference>
<comment type="pathway">
    <text evidence="2">Mycotoxin biosynthesis.</text>
</comment>
<keyword evidence="3 9" id="KW-0812">Transmembrane</keyword>
<dbReference type="GO" id="GO:0016020">
    <property type="term" value="C:membrane"/>
    <property type="evidence" value="ECO:0007669"/>
    <property type="project" value="UniProtKB-SubCell"/>
</dbReference>
<evidence type="ECO:0000256" key="5">
    <source>
        <dbReference type="ARBA" id="ARBA00023026"/>
    </source>
</evidence>
<comment type="similarity">
    <text evidence="8">Belongs to the ustYa family.</text>
</comment>
<reference evidence="10" key="2">
    <citation type="submission" date="2023-05" db="EMBL/GenBank/DDBJ databases">
        <authorList>
            <consortium name="Lawrence Berkeley National Laboratory"/>
            <person name="Steindorff A."/>
            <person name="Hensen N."/>
            <person name="Bonometti L."/>
            <person name="Westerberg I."/>
            <person name="Brannstrom I.O."/>
            <person name="Guillou S."/>
            <person name="Cros-Aarteil S."/>
            <person name="Calhoun S."/>
            <person name="Haridas S."/>
            <person name="Kuo A."/>
            <person name="Mondo S."/>
            <person name="Pangilinan J."/>
            <person name="Riley R."/>
            <person name="Labutti K."/>
            <person name="Andreopoulos B."/>
            <person name="Lipzen A."/>
            <person name="Chen C."/>
            <person name="Yanf M."/>
            <person name="Daum C."/>
            <person name="Ng V."/>
            <person name="Clum A."/>
            <person name="Ohm R."/>
            <person name="Martin F."/>
            <person name="Silar P."/>
            <person name="Natvig D."/>
            <person name="Lalanne C."/>
            <person name="Gautier V."/>
            <person name="Ament-Velasquez S.L."/>
            <person name="Kruys A."/>
            <person name="Hutchinson M.I."/>
            <person name="Powell A.J."/>
            <person name="Barry K."/>
            <person name="Miller A.N."/>
            <person name="Grigoriev I.V."/>
            <person name="Debuchy R."/>
            <person name="Gladieux P."/>
            <person name="Thoren M.H."/>
            <person name="Johannesson H."/>
        </authorList>
    </citation>
    <scope>NUCLEOTIDE SEQUENCE</scope>
    <source>
        <strain evidence="10">PSN243</strain>
    </source>
</reference>
<keyword evidence="5" id="KW-0843">Virulence</keyword>
<keyword evidence="6 9" id="KW-0472">Membrane</keyword>
<evidence type="ECO:0000256" key="9">
    <source>
        <dbReference type="SAM" id="Phobius"/>
    </source>
</evidence>
<keyword evidence="4 9" id="KW-1133">Transmembrane helix</keyword>
<organism evidence="10 11">
    <name type="scientific">Podospora aff. communis PSN243</name>
    <dbReference type="NCBI Taxonomy" id="3040156"/>
    <lineage>
        <taxon>Eukaryota</taxon>
        <taxon>Fungi</taxon>
        <taxon>Dikarya</taxon>
        <taxon>Ascomycota</taxon>
        <taxon>Pezizomycotina</taxon>
        <taxon>Sordariomycetes</taxon>
        <taxon>Sordariomycetidae</taxon>
        <taxon>Sordariales</taxon>
        <taxon>Podosporaceae</taxon>
        <taxon>Podospora</taxon>
    </lineage>
</organism>
<evidence type="ECO:0000256" key="7">
    <source>
        <dbReference type="ARBA" id="ARBA00023180"/>
    </source>
</evidence>
<dbReference type="PANTHER" id="PTHR33365:SF4">
    <property type="entry name" value="CYCLOCHLOROTINE BIOSYNTHESIS PROTEIN O"/>
    <property type="match status" value="1"/>
</dbReference>
<proteinExistence type="inferred from homology"/>
<evidence type="ECO:0000256" key="3">
    <source>
        <dbReference type="ARBA" id="ARBA00022692"/>
    </source>
</evidence>
<evidence type="ECO:0000256" key="4">
    <source>
        <dbReference type="ARBA" id="ARBA00022989"/>
    </source>
</evidence>
<evidence type="ECO:0000256" key="1">
    <source>
        <dbReference type="ARBA" id="ARBA00004167"/>
    </source>
</evidence>
<dbReference type="PANTHER" id="PTHR33365">
    <property type="entry name" value="YALI0B05434P"/>
    <property type="match status" value="1"/>
</dbReference>